<gene>
    <name evidence="2" type="ORF">LA76x_5022</name>
</gene>
<keyword evidence="3" id="KW-1185">Reference proteome</keyword>
<dbReference type="Proteomes" id="UP000060787">
    <property type="component" value="Chromosome"/>
</dbReference>
<dbReference type="KEGG" id="lab:LA76x_5022"/>
<dbReference type="AlphaFoldDB" id="A0A0S2DRP1"/>
<feature type="region of interest" description="Disordered" evidence="1">
    <location>
        <begin position="1"/>
        <end position="37"/>
    </location>
</feature>
<evidence type="ECO:0000256" key="1">
    <source>
        <dbReference type="SAM" id="MobiDB-lite"/>
    </source>
</evidence>
<dbReference type="KEGG" id="laq:GLA29479_430"/>
<proteinExistence type="predicted"/>
<organism evidence="2 3">
    <name type="scientific">Lysobacter antibioticus</name>
    <dbReference type="NCBI Taxonomy" id="84531"/>
    <lineage>
        <taxon>Bacteria</taxon>
        <taxon>Pseudomonadati</taxon>
        <taxon>Pseudomonadota</taxon>
        <taxon>Gammaproteobacteria</taxon>
        <taxon>Lysobacterales</taxon>
        <taxon>Lysobacteraceae</taxon>
        <taxon>Lysobacter</taxon>
    </lineage>
</organism>
<name>A0A0S2DRP1_LYSAN</name>
<evidence type="ECO:0000313" key="3">
    <source>
        <dbReference type="Proteomes" id="UP000060787"/>
    </source>
</evidence>
<protein>
    <submittedName>
        <fullName evidence="2">Uncharacterized protein</fullName>
    </submittedName>
</protein>
<dbReference type="PATRIC" id="fig|84531.7.peg.432"/>
<dbReference type="RefSeq" id="WP_057919666.1">
    <property type="nucleotide sequence ID" value="NZ_CP011129.1"/>
</dbReference>
<accession>A0A0S2DRP1</accession>
<reference evidence="2 3" key="1">
    <citation type="journal article" date="2015" name="BMC Genomics">
        <title>Comparative genomics and metabolic profiling of the genus Lysobacter.</title>
        <authorList>
            <person name="de Bruijn I."/>
            <person name="Cheng X."/>
            <person name="de Jager V."/>
            <person name="Exposito R.G."/>
            <person name="Watrous J."/>
            <person name="Patel N."/>
            <person name="Postma J."/>
            <person name="Dorrestein P.C."/>
            <person name="Kobayashi D."/>
            <person name="Raaijmakers J.M."/>
        </authorList>
    </citation>
    <scope>NUCLEOTIDE SEQUENCE [LARGE SCALE GENOMIC DNA]</scope>
    <source>
        <strain evidence="2 3">76</strain>
    </source>
</reference>
<evidence type="ECO:0000313" key="2">
    <source>
        <dbReference type="EMBL" id="ALN83124.1"/>
    </source>
</evidence>
<sequence>MLKSVLDLFRKKPATPETAQKASSAETAPTQESQPVRWLAKDDPRNPFTVEGYDCLRFVSTMRSTTADERIATSFANLRASLGQEHIGVLPENAIELECRLAYPSGEVAEGALFKAQQMEDKWDVYLYGDRMYFSRSWTGVLMYAAGFIATSNSLTINRVWVPSELAGDPKYFLRQLDYLVKSHILGRRIPHPLPADFERDMQAIALFSLSQYGRQCCFGTFEETLREDITKPQPVPSKA</sequence>
<dbReference type="STRING" id="84531.LA76x_5022"/>
<dbReference type="OrthoDB" id="9153188at2"/>
<feature type="compositionally biased region" description="Polar residues" evidence="1">
    <location>
        <begin position="17"/>
        <end position="34"/>
    </location>
</feature>
<dbReference type="EMBL" id="CP011129">
    <property type="protein sequence ID" value="ALN83124.1"/>
    <property type="molecule type" value="Genomic_DNA"/>
</dbReference>